<dbReference type="InterPro" id="IPR036273">
    <property type="entry name" value="CRAL/TRIO_N_dom_sf"/>
</dbReference>
<dbReference type="Gene3D" id="1.10.8.20">
    <property type="entry name" value="N-terminal domain of phosphatidylinositol transfer protein sec14p"/>
    <property type="match status" value="1"/>
</dbReference>
<dbReference type="SMART" id="SM00516">
    <property type="entry name" value="SEC14"/>
    <property type="match status" value="1"/>
</dbReference>
<dbReference type="HOGENOM" id="CLU_014001_0_1_1"/>
<evidence type="ECO:0000256" key="3">
    <source>
        <dbReference type="ARBA" id="ARBA00038020"/>
    </source>
</evidence>
<dbReference type="GO" id="GO:0000139">
    <property type="term" value="C:Golgi membrane"/>
    <property type="evidence" value="ECO:0007669"/>
    <property type="project" value="UniProtKB-SubCell"/>
</dbReference>
<dbReference type="PROSITE" id="PS50191">
    <property type="entry name" value="CRAL_TRIO"/>
    <property type="match status" value="1"/>
</dbReference>
<dbReference type="OrthoDB" id="1434354at2759"/>
<dbReference type="eggNOG" id="KOG1471">
    <property type="taxonomic scope" value="Eukaryota"/>
</dbReference>
<dbReference type="Proteomes" id="UP000001514">
    <property type="component" value="Unassembled WGS sequence"/>
</dbReference>
<dbReference type="GO" id="GO:0006892">
    <property type="term" value="P:post-Golgi vesicle-mediated transport"/>
    <property type="evidence" value="ECO:0000318"/>
    <property type="project" value="GO_Central"/>
</dbReference>
<organism evidence="6">
    <name type="scientific">Selaginella moellendorffii</name>
    <name type="common">Spikemoss</name>
    <dbReference type="NCBI Taxonomy" id="88036"/>
    <lineage>
        <taxon>Eukaryota</taxon>
        <taxon>Viridiplantae</taxon>
        <taxon>Streptophyta</taxon>
        <taxon>Embryophyta</taxon>
        <taxon>Tracheophyta</taxon>
        <taxon>Lycopodiopsida</taxon>
        <taxon>Selaginellales</taxon>
        <taxon>Selaginellaceae</taxon>
        <taxon>Selaginella</taxon>
    </lineage>
</organism>
<keyword evidence="6" id="KW-1185">Reference proteome</keyword>
<dbReference type="GO" id="GO:0005886">
    <property type="term" value="C:plasma membrane"/>
    <property type="evidence" value="ECO:0007669"/>
    <property type="project" value="UniProtKB-SubCell"/>
</dbReference>
<reference evidence="5 6" key="1">
    <citation type="journal article" date="2011" name="Science">
        <title>The Selaginella genome identifies genetic changes associated with the evolution of vascular plants.</title>
        <authorList>
            <person name="Banks J.A."/>
            <person name="Nishiyama T."/>
            <person name="Hasebe M."/>
            <person name="Bowman J.L."/>
            <person name="Gribskov M."/>
            <person name="dePamphilis C."/>
            <person name="Albert V.A."/>
            <person name="Aono N."/>
            <person name="Aoyama T."/>
            <person name="Ambrose B.A."/>
            <person name="Ashton N.W."/>
            <person name="Axtell M.J."/>
            <person name="Barker E."/>
            <person name="Barker M.S."/>
            <person name="Bennetzen J.L."/>
            <person name="Bonawitz N.D."/>
            <person name="Chapple C."/>
            <person name="Cheng C."/>
            <person name="Correa L.G."/>
            <person name="Dacre M."/>
            <person name="DeBarry J."/>
            <person name="Dreyer I."/>
            <person name="Elias M."/>
            <person name="Engstrom E.M."/>
            <person name="Estelle M."/>
            <person name="Feng L."/>
            <person name="Finet C."/>
            <person name="Floyd S.K."/>
            <person name="Frommer W.B."/>
            <person name="Fujita T."/>
            <person name="Gramzow L."/>
            <person name="Gutensohn M."/>
            <person name="Harholt J."/>
            <person name="Hattori M."/>
            <person name="Heyl A."/>
            <person name="Hirai T."/>
            <person name="Hiwatashi Y."/>
            <person name="Ishikawa M."/>
            <person name="Iwata M."/>
            <person name="Karol K.G."/>
            <person name="Koehler B."/>
            <person name="Kolukisaoglu U."/>
            <person name="Kubo M."/>
            <person name="Kurata T."/>
            <person name="Lalonde S."/>
            <person name="Li K."/>
            <person name="Li Y."/>
            <person name="Litt A."/>
            <person name="Lyons E."/>
            <person name="Manning G."/>
            <person name="Maruyama T."/>
            <person name="Michael T.P."/>
            <person name="Mikami K."/>
            <person name="Miyazaki S."/>
            <person name="Morinaga S."/>
            <person name="Murata T."/>
            <person name="Mueller-Roeber B."/>
            <person name="Nelson D.R."/>
            <person name="Obara M."/>
            <person name="Oguri Y."/>
            <person name="Olmstead R.G."/>
            <person name="Onodera N."/>
            <person name="Petersen B.L."/>
            <person name="Pils B."/>
            <person name="Prigge M."/>
            <person name="Rensing S.A."/>
            <person name="Riano-Pachon D.M."/>
            <person name="Roberts A.W."/>
            <person name="Sato Y."/>
            <person name="Scheller H.V."/>
            <person name="Schulz B."/>
            <person name="Schulz C."/>
            <person name="Shakirov E.V."/>
            <person name="Shibagaki N."/>
            <person name="Shinohara N."/>
            <person name="Shippen D.E."/>
            <person name="Soerensen I."/>
            <person name="Sotooka R."/>
            <person name="Sugimoto N."/>
            <person name="Sugita M."/>
            <person name="Sumikawa N."/>
            <person name="Tanurdzic M."/>
            <person name="Theissen G."/>
            <person name="Ulvskov P."/>
            <person name="Wakazuki S."/>
            <person name="Weng J.K."/>
            <person name="Willats W.W."/>
            <person name="Wipf D."/>
            <person name="Wolf P.G."/>
            <person name="Yang L."/>
            <person name="Zimmer A.D."/>
            <person name="Zhu Q."/>
            <person name="Mitros T."/>
            <person name="Hellsten U."/>
            <person name="Loque D."/>
            <person name="Otillar R."/>
            <person name="Salamov A."/>
            <person name="Schmutz J."/>
            <person name="Shapiro H."/>
            <person name="Lindquist E."/>
            <person name="Lucas S."/>
            <person name="Rokhsar D."/>
            <person name="Grigoriev I.V."/>
        </authorList>
    </citation>
    <scope>NUCLEOTIDE SEQUENCE [LARGE SCALE GENOMIC DNA]</scope>
</reference>
<dbReference type="KEGG" id="smo:SELMODRAFT_178767"/>
<dbReference type="PANTHER" id="PTHR45657:SF67">
    <property type="entry name" value="CRAL-TRIO DOMAIN-CONTAINING PROTEIN"/>
    <property type="match status" value="1"/>
</dbReference>
<name>D8SD69_SELML</name>
<evidence type="ECO:0000256" key="1">
    <source>
        <dbReference type="ARBA" id="ARBA00004202"/>
    </source>
</evidence>
<proteinExistence type="inferred from homology"/>
<evidence type="ECO:0000259" key="4">
    <source>
        <dbReference type="PROSITE" id="PS50191"/>
    </source>
</evidence>
<comment type="subcellular location">
    <subcellularLocation>
        <location evidence="1">Cell membrane</location>
        <topology evidence="1">Peripheral membrane protein</topology>
    </subcellularLocation>
    <subcellularLocation>
        <location evidence="2">Golgi apparatus membrane</location>
        <topology evidence="2">Peripheral membrane protein</topology>
    </subcellularLocation>
</comment>
<dbReference type="InterPro" id="IPR051026">
    <property type="entry name" value="PI/PC_transfer"/>
</dbReference>
<dbReference type="EMBL" id="GL377613">
    <property type="protein sequence ID" value="EFJ17463.1"/>
    <property type="molecule type" value="Genomic_DNA"/>
</dbReference>
<dbReference type="Gramene" id="EFJ17463">
    <property type="protein sequence ID" value="EFJ17463"/>
    <property type="gene ID" value="SELMODRAFT_178767"/>
</dbReference>
<dbReference type="SUPFAM" id="SSF46938">
    <property type="entry name" value="CRAL/TRIO N-terminal domain"/>
    <property type="match status" value="1"/>
</dbReference>
<dbReference type="InterPro" id="IPR011074">
    <property type="entry name" value="CRAL/TRIO_N_dom"/>
</dbReference>
<dbReference type="SMART" id="SM01100">
    <property type="entry name" value="CRAL_TRIO_N"/>
    <property type="match status" value="1"/>
</dbReference>
<dbReference type="CDD" id="cd00170">
    <property type="entry name" value="SEC14"/>
    <property type="match status" value="1"/>
</dbReference>
<accession>D8SD69</accession>
<dbReference type="InterPro" id="IPR001251">
    <property type="entry name" value="CRAL-TRIO_dom"/>
</dbReference>
<dbReference type="Gene3D" id="3.40.525.10">
    <property type="entry name" value="CRAL-TRIO lipid binding domain"/>
    <property type="match status" value="1"/>
</dbReference>
<dbReference type="InterPro" id="IPR036865">
    <property type="entry name" value="CRAL-TRIO_dom_sf"/>
</dbReference>
<dbReference type="SUPFAM" id="SSF52087">
    <property type="entry name" value="CRAL/TRIO domain"/>
    <property type="match status" value="1"/>
</dbReference>
<dbReference type="Pfam" id="PF00650">
    <property type="entry name" value="CRAL_TRIO"/>
    <property type="match status" value="1"/>
</dbReference>
<evidence type="ECO:0000313" key="6">
    <source>
        <dbReference type="Proteomes" id="UP000001514"/>
    </source>
</evidence>
<feature type="domain" description="CRAL-TRIO" evidence="4">
    <location>
        <begin position="78"/>
        <end position="253"/>
    </location>
</feature>
<dbReference type="PANTHER" id="PTHR45657">
    <property type="entry name" value="CRAL-TRIO DOMAIN-CONTAINING PROTEIN YKL091C-RELATED"/>
    <property type="match status" value="1"/>
</dbReference>
<sequence length="273" mass="31140">MEEEAVTEEEALALKRFKGVILARGYHYPQRGDDHTLLRFLRARALDISKAAQIYGDYVKWRRDNHIDSLLQTFTFPELDAVLAAWPQNWHKTDRFGRPINIQLLSRLRIQEVFHATTEERLLKRALWVWEELHEVKLPACSKAAGHQVGRATIIVDLKDIPLGTITNAHGRRVLIKMAQIFSRYYPEYLGRLIIVNAPAAFKVLWEILLPFIDVPTQKRIGIHRGNGLADLLSVVAPENLPCFLGGSCKCPQGCENSLTGPWSDKVDAQQRM</sequence>
<evidence type="ECO:0000313" key="5">
    <source>
        <dbReference type="EMBL" id="EFJ17463.1"/>
    </source>
</evidence>
<protein>
    <recommendedName>
        <fullName evidence="4">CRAL-TRIO domain-containing protein</fullName>
    </recommendedName>
</protein>
<comment type="similarity">
    <text evidence="3">Belongs to the SFH family.</text>
</comment>
<evidence type="ECO:0000256" key="2">
    <source>
        <dbReference type="ARBA" id="ARBA00004395"/>
    </source>
</evidence>
<gene>
    <name evidence="5" type="ORF">SELMODRAFT_178767</name>
</gene>
<dbReference type="InParanoid" id="D8SD69"/>
<dbReference type="GO" id="GO:0008526">
    <property type="term" value="F:phosphatidylinositol transfer activity"/>
    <property type="evidence" value="ECO:0000318"/>
    <property type="project" value="GO_Central"/>
</dbReference>
<dbReference type="AlphaFoldDB" id="D8SD69"/>